<dbReference type="InterPro" id="IPR015421">
    <property type="entry name" value="PyrdxlP-dep_Trfase_major"/>
</dbReference>
<dbReference type="Proteomes" id="UP000627521">
    <property type="component" value="Unassembled WGS sequence"/>
</dbReference>
<dbReference type="EMBL" id="JACXXH010000002">
    <property type="protein sequence ID" value="MBD3862910.1"/>
    <property type="molecule type" value="Genomic_DNA"/>
</dbReference>
<keyword evidence="3" id="KW-0805">Transcription regulation</keyword>
<evidence type="ECO:0000256" key="1">
    <source>
        <dbReference type="ARBA" id="ARBA00005384"/>
    </source>
</evidence>
<dbReference type="PANTHER" id="PTHR46577:SF1">
    <property type="entry name" value="HTH-TYPE TRANSCRIPTIONAL REGULATORY PROTEIN GABR"/>
    <property type="match status" value="1"/>
</dbReference>
<dbReference type="GO" id="GO:0008483">
    <property type="term" value="F:transaminase activity"/>
    <property type="evidence" value="ECO:0007669"/>
    <property type="project" value="UniProtKB-KW"/>
</dbReference>
<dbReference type="CDD" id="cd00609">
    <property type="entry name" value="AAT_like"/>
    <property type="match status" value="1"/>
</dbReference>
<dbReference type="Gene3D" id="1.10.10.10">
    <property type="entry name" value="Winged helix-like DNA-binding domain superfamily/Winged helix DNA-binding domain"/>
    <property type="match status" value="1"/>
</dbReference>
<comment type="caution">
    <text evidence="7">The sequence shown here is derived from an EMBL/GenBank/DDBJ whole genome shotgun (WGS) entry which is preliminary data.</text>
</comment>
<name>A0ABR8LRQ6_9FLAO</name>
<dbReference type="CDD" id="cd07377">
    <property type="entry name" value="WHTH_GntR"/>
    <property type="match status" value="1"/>
</dbReference>
<evidence type="ECO:0000256" key="4">
    <source>
        <dbReference type="ARBA" id="ARBA00023125"/>
    </source>
</evidence>
<dbReference type="SUPFAM" id="SSF46785">
    <property type="entry name" value="Winged helix' DNA-binding domain"/>
    <property type="match status" value="1"/>
</dbReference>
<keyword evidence="8" id="KW-1185">Reference proteome</keyword>
<dbReference type="RefSeq" id="WP_191099356.1">
    <property type="nucleotide sequence ID" value="NZ_JACXXF010000002.1"/>
</dbReference>
<sequence length="501" mass="56767">MSSPVEDILQTLIYFEKSPNTPIYIQIAQQMINAIQRGYLPEGTALPGTRKFGDLFIINRNTAVAVYDELASQGWVDIVANKGTFVLMPERKTAAIKGVLQGVEQLKTYPETAGFPFQSSFNLASTEEFSVSNYVINDGQPDLRLHPTHQFSKWYSASMKRSSLISKWNQTQEQSYTTFNIQLCNYLNATRGFYIKPNNIVSTRSTEMSLYIISQLLIKQKDVVLVGNLSHYKSNMIFQQAGANLITIPVDAHGIDVDFIEKNFTKNSIRCVYVCAHRQYPTTVTLTAERRLKLLQLAKVYNFAIIEDDFDYDFQFEGSAMLPMASADAEGVVIYLGRLGQSFFPSFQIGFVVAPKNIINEAKNYLQILDKQGDLIQKQILTELISEGEIHRLIKKNVTIYKQRRDYLCACLTTYFKDDATWQVPAGGLAVWISFKTSISLVKLAEKAKKHDLFLPKTILYQSKTVCAIRLGFGHLNETEIETIVNILKRCFDALKHPSIN</sequence>
<evidence type="ECO:0000256" key="3">
    <source>
        <dbReference type="ARBA" id="ARBA00023015"/>
    </source>
</evidence>
<dbReference type="Pfam" id="PF00392">
    <property type="entry name" value="GntR"/>
    <property type="match status" value="1"/>
</dbReference>
<organism evidence="7 8">
    <name type="scientific">Olleya marilimosa</name>
    <dbReference type="NCBI Taxonomy" id="272164"/>
    <lineage>
        <taxon>Bacteria</taxon>
        <taxon>Pseudomonadati</taxon>
        <taxon>Bacteroidota</taxon>
        <taxon>Flavobacteriia</taxon>
        <taxon>Flavobacteriales</taxon>
        <taxon>Flavobacteriaceae</taxon>
    </lineage>
</organism>
<gene>
    <name evidence="7" type="ORF">IEG06_05565</name>
</gene>
<feature type="domain" description="HTH gntR-type" evidence="6">
    <location>
        <begin position="21"/>
        <end position="89"/>
    </location>
</feature>
<dbReference type="InterPro" id="IPR051446">
    <property type="entry name" value="HTH_trans_reg/aminotransferase"/>
</dbReference>
<dbReference type="InterPro" id="IPR004839">
    <property type="entry name" value="Aminotransferase_I/II_large"/>
</dbReference>
<dbReference type="InterPro" id="IPR015424">
    <property type="entry name" value="PyrdxlP-dep_Trfase"/>
</dbReference>
<dbReference type="SUPFAM" id="SSF53383">
    <property type="entry name" value="PLP-dependent transferases"/>
    <property type="match status" value="1"/>
</dbReference>
<protein>
    <submittedName>
        <fullName evidence="7">PLP-dependent aminotransferase family protein</fullName>
    </submittedName>
</protein>
<dbReference type="Pfam" id="PF00155">
    <property type="entry name" value="Aminotran_1_2"/>
    <property type="match status" value="1"/>
</dbReference>
<keyword evidence="2" id="KW-0663">Pyridoxal phosphate</keyword>
<evidence type="ECO:0000313" key="8">
    <source>
        <dbReference type="Proteomes" id="UP000627521"/>
    </source>
</evidence>
<evidence type="ECO:0000313" key="7">
    <source>
        <dbReference type="EMBL" id="MBD3862910.1"/>
    </source>
</evidence>
<evidence type="ECO:0000259" key="6">
    <source>
        <dbReference type="PROSITE" id="PS50949"/>
    </source>
</evidence>
<reference evidence="7 8" key="1">
    <citation type="submission" date="2020-09" db="EMBL/GenBank/DDBJ databases">
        <title>Bacillus nautilus sp. nov., Chryseoglobus crepusculi sp. nov, and Psychrobacter noctis sp. nov., isolated from deep-sea sponges from the equatorial Atlantic.</title>
        <authorList>
            <person name="Stennett H.L."/>
            <person name="Williams S.E."/>
        </authorList>
    </citation>
    <scope>NUCLEOTIDE SEQUENCE [LARGE SCALE GENOMIC DNA]</scope>
    <source>
        <strain evidence="7 8">28M-24</strain>
    </source>
</reference>
<comment type="similarity">
    <text evidence="1">In the C-terminal section; belongs to the class-I pyridoxal-phosphate-dependent aminotransferase family.</text>
</comment>
<keyword evidence="4" id="KW-0238">DNA-binding</keyword>
<evidence type="ECO:0000256" key="2">
    <source>
        <dbReference type="ARBA" id="ARBA00022898"/>
    </source>
</evidence>
<evidence type="ECO:0000256" key="5">
    <source>
        <dbReference type="ARBA" id="ARBA00023163"/>
    </source>
</evidence>
<accession>A0ABR8LRQ6</accession>
<proteinExistence type="inferred from homology"/>
<dbReference type="SMART" id="SM00345">
    <property type="entry name" value="HTH_GNTR"/>
    <property type="match status" value="1"/>
</dbReference>
<dbReference type="InterPro" id="IPR036390">
    <property type="entry name" value="WH_DNA-bd_sf"/>
</dbReference>
<keyword evidence="7" id="KW-0032">Aminotransferase</keyword>
<dbReference type="PANTHER" id="PTHR46577">
    <property type="entry name" value="HTH-TYPE TRANSCRIPTIONAL REGULATORY PROTEIN GABR"/>
    <property type="match status" value="1"/>
</dbReference>
<dbReference type="InterPro" id="IPR000524">
    <property type="entry name" value="Tscrpt_reg_HTH_GntR"/>
</dbReference>
<dbReference type="InterPro" id="IPR036388">
    <property type="entry name" value="WH-like_DNA-bd_sf"/>
</dbReference>
<dbReference type="PROSITE" id="PS50949">
    <property type="entry name" value="HTH_GNTR"/>
    <property type="match status" value="1"/>
</dbReference>
<keyword evidence="5" id="KW-0804">Transcription</keyword>
<dbReference type="Gene3D" id="3.40.640.10">
    <property type="entry name" value="Type I PLP-dependent aspartate aminotransferase-like (Major domain)"/>
    <property type="match status" value="1"/>
</dbReference>
<keyword evidence="7" id="KW-0808">Transferase</keyword>